<dbReference type="InterPro" id="IPR002656">
    <property type="entry name" value="Acyl_transf_3_dom"/>
</dbReference>
<feature type="transmembrane region" description="Helical" evidence="7">
    <location>
        <begin position="307"/>
        <end position="326"/>
    </location>
</feature>
<feature type="transmembrane region" description="Helical" evidence="7">
    <location>
        <begin position="89"/>
        <end position="113"/>
    </location>
</feature>
<dbReference type="GO" id="GO:0005886">
    <property type="term" value="C:plasma membrane"/>
    <property type="evidence" value="ECO:0007669"/>
    <property type="project" value="UniProtKB-SubCell"/>
</dbReference>
<keyword evidence="4 7" id="KW-0812">Transmembrane</keyword>
<keyword evidence="5 7" id="KW-1133">Transmembrane helix</keyword>
<dbReference type="GO" id="GO:0016413">
    <property type="term" value="F:O-acetyltransferase activity"/>
    <property type="evidence" value="ECO:0007669"/>
    <property type="project" value="TreeGrafter"/>
</dbReference>
<evidence type="ECO:0000256" key="1">
    <source>
        <dbReference type="ARBA" id="ARBA00004651"/>
    </source>
</evidence>
<evidence type="ECO:0000256" key="4">
    <source>
        <dbReference type="ARBA" id="ARBA00022692"/>
    </source>
</evidence>
<feature type="transmembrane region" description="Helical" evidence="7">
    <location>
        <begin position="338"/>
        <end position="355"/>
    </location>
</feature>
<feature type="transmembrane region" description="Helical" evidence="7">
    <location>
        <begin position="21"/>
        <end position="37"/>
    </location>
</feature>
<evidence type="ECO:0000313" key="9">
    <source>
        <dbReference type="EMBL" id="SOD67469.1"/>
    </source>
</evidence>
<comment type="subcellular location">
    <subcellularLocation>
        <location evidence="1">Cell membrane</location>
        <topology evidence="1">Multi-pass membrane protein</topology>
    </subcellularLocation>
</comment>
<dbReference type="GO" id="GO:0009246">
    <property type="term" value="P:enterobacterial common antigen biosynthetic process"/>
    <property type="evidence" value="ECO:0007669"/>
    <property type="project" value="TreeGrafter"/>
</dbReference>
<accession>A0A286E9B4</accession>
<name>A0A286E9B4_9NEIS</name>
<protein>
    <submittedName>
        <fullName evidence="9">Uncharacterized membrane protein</fullName>
    </submittedName>
</protein>
<feature type="domain" description="Acyltransferase 3" evidence="8">
    <location>
        <begin position="20"/>
        <end position="351"/>
    </location>
</feature>
<evidence type="ECO:0000256" key="5">
    <source>
        <dbReference type="ARBA" id="ARBA00022989"/>
    </source>
</evidence>
<comment type="similarity">
    <text evidence="2">Belongs to the acyltransferase 3 family.</text>
</comment>
<dbReference type="Proteomes" id="UP000219669">
    <property type="component" value="Unassembled WGS sequence"/>
</dbReference>
<keyword evidence="6 7" id="KW-0472">Membrane</keyword>
<feature type="transmembrane region" description="Helical" evidence="7">
    <location>
        <begin position="228"/>
        <end position="245"/>
    </location>
</feature>
<keyword evidence="3" id="KW-1003">Cell membrane</keyword>
<reference evidence="9 10" key="1">
    <citation type="submission" date="2017-09" db="EMBL/GenBank/DDBJ databases">
        <authorList>
            <person name="Ehlers B."/>
            <person name="Leendertz F.H."/>
        </authorList>
    </citation>
    <scope>NUCLEOTIDE SEQUENCE [LARGE SCALE GENOMIC DNA]</scope>
    <source>
        <strain evidence="9 10">DSM 16848</strain>
    </source>
</reference>
<dbReference type="OrthoDB" id="2521581at2"/>
<dbReference type="AlphaFoldDB" id="A0A286E9B4"/>
<feature type="transmembrane region" description="Helical" evidence="7">
    <location>
        <begin position="57"/>
        <end position="77"/>
    </location>
</feature>
<feature type="transmembrane region" description="Helical" evidence="7">
    <location>
        <begin position="125"/>
        <end position="144"/>
    </location>
</feature>
<dbReference type="EMBL" id="OCNF01000006">
    <property type="protein sequence ID" value="SOD67469.1"/>
    <property type="molecule type" value="Genomic_DNA"/>
</dbReference>
<dbReference type="Pfam" id="PF01757">
    <property type="entry name" value="Acyl_transf_3"/>
    <property type="match status" value="1"/>
</dbReference>
<proteinExistence type="inferred from homology"/>
<evidence type="ECO:0000256" key="6">
    <source>
        <dbReference type="ARBA" id="ARBA00023136"/>
    </source>
</evidence>
<keyword evidence="10" id="KW-1185">Reference proteome</keyword>
<sequence length="365" mass="41588">MTTLKHCSTNEKINTGRQLEFDLAKALAIVFMAWVHTLEETESVSEALMPTLIEKVFGGPFAAPVFMVALGIGLVYTKHATASHFAKRGIELLIIGFLLNVVRFVLPAVWKAVGLSQDFDYESEIAWLVSVDILQFAGLAFLYFALAAKYRFSPTVLAIVAVVCSLLGMALQGMSIDNHIGKQFLGYFWAASDETFFPFLNWLIFPTFGYLFGLLWQKCADKDRFYRYATPIGMILGVGYMAFALNAEWGMYNSEITNSHYYMNLLDASFILMFVVGWFGVCHWLLRILPQKVFLPMFNLSRNINQVYCIHWIILGFFGVWFRDFLHKTELPVWEVSVYAALILLVSGILAEIYVRHIKKMIFKS</sequence>
<evidence type="ECO:0000256" key="3">
    <source>
        <dbReference type="ARBA" id="ARBA00022475"/>
    </source>
</evidence>
<evidence type="ECO:0000313" key="10">
    <source>
        <dbReference type="Proteomes" id="UP000219669"/>
    </source>
</evidence>
<dbReference type="PANTHER" id="PTHR40074">
    <property type="entry name" value="O-ACETYLTRANSFERASE WECH"/>
    <property type="match status" value="1"/>
</dbReference>
<evidence type="ECO:0000259" key="8">
    <source>
        <dbReference type="Pfam" id="PF01757"/>
    </source>
</evidence>
<evidence type="ECO:0000256" key="2">
    <source>
        <dbReference type="ARBA" id="ARBA00007400"/>
    </source>
</evidence>
<dbReference type="PANTHER" id="PTHR40074:SF2">
    <property type="entry name" value="O-ACETYLTRANSFERASE WECH"/>
    <property type="match status" value="1"/>
</dbReference>
<evidence type="ECO:0000256" key="7">
    <source>
        <dbReference type="SAM" id="Phobius"/>
    </source>
</evidence>
<gene>
    <name evidence="9" type="ORF">SAMN02746062_00914</name>
</gene>
<feature type="transmembrane region" description="Helical" evidence="7">
    <location>
        <begin position="156"/>
        <end position="176"/>
    </location>
</feature>
<organism evidence="9 10">
    <name type="scientific">Alysiella filiformis DSM 16848</name>
    <dbReference type="NCBI Taxonomy" id="1120981"/>
    <lineage>
        <taxon>Bacteria</taxon>
        <taxon>Pseudomonadati</taxon>
        <taxon>Pseudomonadota</taxon>
        <taxon>Betaproteobacteria</taxon>
        <taxon>Neisseriales</taxon>
        <taxon>Neisseriaceae</taxon>
        <taxon>Alysiella</taxon>
    </lineage>
</organism>
<feature type="transmembrane region" description="Helical" evidence="7">
    <location>
        <begin position="265"/>
        <end position="286"/>
    </location>
</feature>
<dbReference type="RefSeq" id="WP_097113984.1">
    <property type="nucleotide sequence ID" value="NZ_CP083931.1"/>
</dbReference>
<feature type="transmembrane region" description="Helical" evidence="7">
    <location>
        <begin position="196"/>
        <end position="216"/>
    </location>
</feature>